<name>A0ABN1A4B9_9SPHN</name>
<evidence type="ECO:0000313" key="2">
    <source>
        <dbReference type="Proteomes" id="UP001500713"/>
    </source>
</evidence>
<dbReference type="RefSeq" id="WP_229953981.1">
    <property type="nucleotide sequence ID" value="NZ_BAAAEM010000002.1"/>
</dbReference>
<comment type="caution">
    <text evidence="1">The sequence shown here is derived from an EMBL/GenBank/DDBJ whole genome shotgun (WGS) entry which is preliminary data.</text>
</comment>
<dbReference type="EMBL" id="BAAAEM010000002">
    <property type="protein sequence ID" value="GAA0467056.1"/>
    <property type="molecule type" value="Genomic_DNA"/>
</dbReference>
<evidence type="ECO:0000313" key="1">
    <source>
        <dbReference type="EMBL" id="GAA0467056.1"/>
    </source>
</evidence>
<protein>
    <submittedName>
        <fullName evidence="1">Uncharacterized protein</fullName>
    </submittedName>
</protein>
<sequence length="54" mass="5948">MLSDDEHRNFEDSDVKAKANALMEQALELLDSSDELLVAAKLDDAICALGIRKD</sequence>
<accession>A0ABN1A4B9</accession>
<gene>
    <name evidence="1" type="ORF">GCM10009096_04740</name>
</gene>
<organism evidence="1 2">
    <name type="scientific">Parasphingorhabdus litoris</name>
    <dbReference type="NCBI Taxonomy" id="394733"/>
    <lineage>
        <taxon>Bacteria</taxon>
        <taxon>Pseudomonadati</taxon>
        <taxon>Pseudomonadota</taxon>
        <taxon>Alphaproteobacteria</taxon>
        <taxon>Sphingomonadales</taxon>
        <taxon>Sphingomonadaceae</taxon>
        <taxon>Parasphingorhabdus</taxon>
    </lineage>
</organism>
<keyword evidence="2" id="KW-1185">Reference proteome</keyword>
<proteinExistence type="predicted"/>
<reference evidence="1 2" key="1">
    <citation type="journal article" date="2019" name="Int. J. Syst. Evol. Microbiol.">
        <title>The Global Catalogue of Microorganisms (GCM) 10K type strain sequencing project: providing services to taxonomists for standard genome sequencing and annotation.</title>
        <authorList>
            <consortium name="The Broad Institute Genomics Platform"/>
            <consortium name="The Broad Institute Genome Sequencing Center for Infectious Disease"/>
            <person name="Wu L."/>
            <person name="Ma J."/>
        </authorList>
    </citation>
    <scope>NUCLEOTIDE SEQUENCE [LARGE SCALE GENOMIC DNA]</scope>
    <source>
        <strain evidence="1 2">JCM 14162</strain>
    </source>
</reference>
<dbReference type="Proteomes" id="UP001500713">
    <property type="component" value="Unassembled WGS sequence"/>
</dbReference>